<name>A0A835EGJ2_9POAL</name>
<protein>
    <submittedName>
        <fullName evidence="8">Uncharacterized protein</fullName>
    </submittedName>
</protein>
<evidence type="ECO:0000259" key="6">
    <source>
        <dbReference type="Pfam" id="PF22908"/>
    </source>
</evidence>
<feature type="region of interest" description="Disordered" evidence="3">
    <location>
        <begin position="1166"/>
        <end position="1186"/>
    </location>
</feature>
<sequence>MAAITEACRKAVSYTLLGPPSQSLRAAEAAAKAAAAVPTTGDAFLDLMDATFNKPPPPPPPPAPKKARTENNSPTFASSGDPCLDFFFHVVPGTPAASVASLLAAAWASEPATALRLACNLRGVRGTGKSDREGFYAAALWIHGCHPATLALNAGPVAEFGYLKDLPELLHRIIHGGVSTRTPGKKARLAALGGGFVHRFSHHHRQHRQPRRKGNAPRCAETREARIAAANARGQIASAEAAVERRRKRAEAAARAVDRYARDPNYRLLHDCTEELFAKLLADDMEKLAAGKANELSLAAKWCPSLASSYDRSTLMCEAIARRLFPKGSAPDLSDDLADEHYAYRVRERLRKALSPLRRALCVPEIFVSAKSWGDVVYKRVASVAMKNYKGLFLKHDADCFGSYLADVKSGKAKIAAGALLPHEILASIGTDNAGDGVADLQWRRMVSDLRALGKLSNCIAVCDVSGSMEGEPMDVCVALGLLVSELSDEPWHHRVITFSKSPQLHVVAGETLAEKANFIRCMNWAMNTDFQAVFDKLLHIAVAGKLAPEQMVRRVFVFSDMEFDLASTRPWETDYESITRKFNEAGFGASIPEIVFWNLRDSNAVPVTASEKGVALVSGFSKNMVKLFLDGGGIVTPRDVMEKAISGPEIQQSLSMMFDDDDGVEPQFRVVDEYYFEHSEVEPVCFSILPLHFDNNEEVVNCDSEKKVYLRGVLDKSLYLVHKRVLAWRVELDCEQPKILVLSGEGNWITILRPRKCYKEKIARSILITVQMLHFIKKQSGDRLLGRLWDHLYKVFNKLKSKPIVDDLRKHHPLIKLFVERDPSLIKSQILRSLIEDTKGEMKEGISDFLCQNCKYKQHQCFKCGELEPSDGLNAKVFKCNNASCGHFYHPKCVAKLLEPDDGACELAKRIISGMSFTCPVHWCFECGKMEDRTHRALQFAVCRRCPKSYHRECLPRDHRIYRTTGTAGRNHIKFPCISEEISKTNYPVKKKVKTNGYRKMGIHQRPIESTELLNRLWTDEMEQDPKLTVTNPEHAAKCLKEDLQCEPSVVGPDASPGSLDIVKGHEKHFGTPSFAKGPGIIKNTSCALGRQLKNRVMSKSDKETSSGISHGNSRKRVMPSYLGICGRTDQDFVSGNSLVEKDGEWVRITGNKGDGERVITSDCYAGEENGTPNKNSHSNREHNGVLDNSLEKHSEAEAIELKSGKEGAIERGGNAFEHDSLSGQEQVISTCEQDSGSRRGRVTSAGSNKCDSESDKVTPDHIDGHHPQKPLSIAHVDKATIMNITDTKPDNECGEDREVNGSYSCQVDRNNSQSNKSHKTMDTAGGQLINSRETKEKATGGKKADMNRNKKCSHIKNGSKDPCEDMVPVHAEAHTKIKSLANHKELDVLDCKLKGSGLNSRWYSDGNAAKDISKCKSKRRAVPNRRDEMRDIRANSSYSYGDRNAQKRLRCYSQEEMGHRASYPGTSNRFRYEQKRHDDCSCYDYDDWRQWSPREYSPDFGSGRSRSPPYLERQEHGTARRCGRRGPEYVPSGRRSSPSRPRMTDDINYATHWDSFHDLEYDEYSRFRSHVCPPYTRRPEHGRRHTPPFHPRSPNIHPPWRVAEHGTSRRYSPLHRPRRSEHVDYTQDWNSPPRMHYDQYDEYGGYEMDIDPVARYSLGDKNYGAYRPGMDVNVEERAAPYAGPVNDYGEGSWTPKASGLITDNNAPRLDQTNHHPIGRNSQHYGPLPVRW</sequence>
<dbReference type="Gene3D" id="3.30.40.10">
    <property type="entry name" value="Zinc/RING finger domain, C3HC4 (zinc finger)"/>
    <property type="match status" value="1"/>
</dbReference>
<dbReference type="SUPFAM" id="SSF53300">
    <property type="entry name" value="vWA-like"/>
    <property type="match status" value="1"/>
</dbReference>
<evidence type="ECO:0000256" key="1">
    <source>
        <dbReference type="ARBA" id="ARBA00004123"/>
    </source>
</evidence>
<feature type="compositionally biased region" description="Pro residues" evidence="3">
    <location>
        <begin position="54"/>
        <end position="64"/>
    </location>
</feature>
<dbReference type="InterPro" id="IPR022702">
    <property type="entry name" value="Cytosine_MeTrfase1_RFD"/>
</dbReference>
<dbReference type="Pfam" id="PF12047">
    <property type="entry name" value="DNMT1-RFD"/>
    <property type="match status" value="1"/>
</dbReference>
<evidence type="ECO:0000259" key="4">
    <source>
        <dbReference type="Pfam" id="PF11443"/>
    </source>
</evidence>
<feature type="region of interest" description="Disordered" evidence="3">
    <location>
        <begin position="1580"/>
        <end position="1604"/>
    </location>
</feature>
<dbReference type="GO" id="GO:0005634">
    <property type="term" value="C:nucleus"/>
    <property type="evidence" value="ECO:0007669"/>
    <property type="project" value="UniProtKB-SubCell"/>
</dbReference>
<feature type="domain" description="DUF7788" evidence="7">
    <location>
        <begin position="458"/>
        <end position="643"/>
    </location>
</feature>
<dbReference type="InterPro" id="IPR011205">
    <property type="entry name" value="UCP015417_vWA"/>
</dbReference>
<dbReference type="Pfam" id="PF25043">
    <property type="entry name" value="DUF7788"/>
    <property type="match status" value="1"/>
</dbReference>
<evidence type="ECO:0000259" key="7">
    <source>
        <dbReference type="Pfam" id="PF25043"/>
    </source>
</evidence>
<evidence type="ECO:0000256" key="2">
    <source>
        <dbReference type="ARBA" id="ARBA00023242"/>
    </source>
</evidence>
<evidence type="ECO:0000313" key="9">
    <source>
        <dbReference type="Proteomes" id="UP000636709"/>
    </source>
</evidence>
<dbReference type="Pfam" id="PF11443">
    <property type="entry name" value="DUF2828"/>
    <property type="match status" value="1"/>
</dbReference>
<feature type="compositionally biased region" description="Basic and acidic residues" evidence="3">
    <location>
        <begin position="1252"/>
        <end position="1268"/>
    </location>
</feature>
<reference evidence="8" key="1">
    <citation type="submission" date="2020-07" db="EMBL/GenBank/DDBJ databases">
        <title>Genome sequence and genetic diversity analysis of an under-domesticated orphan crop, white fonio (Digitaria exilis).</title>
        <authorList>
            <person name="Bennetzen J.L."/>
            <person name="Chen S."/>
            <person name="Ma X."/>
            <person name="Wang X."/>
            <person name="Yssel A.E.J."/>
            <person name="Chaluvadi S.R."/>
            <person name="Johnson M."/>
            <person name="Gangashetty P."/>
            <person name="Hamidou F."/>
            <person name="Sanogo M.D."/>
            <person name="Zwaenepoel A."/>
            <person name="Wallace J."/>
            <person name="Van De Peer Y."/>
            <person name="Van Deynze A."/>
        </authorList>
    </citation>
    <scope>NUCLEOTIDE SEQUENCE</scope>
    <source>
        <tissue evidence="8">Leaves</tissue>
    </source>
</reference>
<dbReference type="InterPro" id="IPR058580">
    <property type="entry name" value="DUF2828"/>
</dbReference>
<feature type="region of interest" description="Disordered" evidence="3">
    <location>
        <begin position="1218"/>
        <end position="1271"/>
    </location>
</feature>
<gene>
    <name evidence="8" type="ORF">HU200_042871</name>
</gene>
<feature type="domain" description="RFTS" evidence="5">
    <location>
        <begin position="666"/>
        <end position="798"/>
    </location>
</feature>
<dbReference type="CDD" id="cd15565">
    <property type="entry name" value="PHD2_NSD"/>
    <property type="match status" value="1"/>
</dbReference>
<dbReference type="InterPro" id="IPR055198">
    <property type="entry name" value="NSD_PHD"/>
</dbReference>
<dbReference type="InterPro" id="IPR013083">
    <property type="entry name" value="Znf_RING/FYVE/PHD"/>
</dbReference>
<evidence type="ECO:0000313" key="8">
    <source>
        <dbReference type="EMBL" id="KAF8687203.1"/>
    </source>
</evidence>
<keyword evidence="2" id="KW-0539">Nucleus</keyword>
<proteinExistence type="predicted"/>
<comment type="subcellular location">
    <subcellularLocation>
        <location evidence="1">Nucleus</location>
    </subcellularLocation>
</comment>
<dbReference type="Pfam" id="PF22908">
    <property type="entry name" value="PHD_NSD"/>
    <property type="match status" value="1"/>
</dbReference>
<dbReference type="PANTHER" id="PTHR31373:SF17">
    <property type="entry name" value="OS06G0652100 PROTEIN"/>
    <property type="match status" value="1"/>
</dbReference>
<dbReference type="PANTHER" id="PTHR31373">
    <property type="entry name" value="OS06G0652100 PROTEIN"/>
    <property type="match status" value="1"/>
</dbReference>
<evidence type="ECO:0000256" key="3">
    <source>
        <dbReference type="SAM" id="MobiDB-lite"/>
    </source>
</evidence>
<accession>A0A835EGJ2</accession>
<feature type="compositionally biased region" description="Low complexity" evidence="3">
    <location>
        <begin position="1533"/>
        <end position="1543"/>
    </location>
</feature>
<feature type="compositionally biased region" description="Basic and acidic residues" evidence="3">
    <location>
        <begin position="1289"/>
        <end position="1301"/>
    </location>
</feature>
<organism evidence="8 9">
    <name type="scientific">Digitaria exilis</name>
    <dbReference type="NCBI Taxonomy" id="1010633"/>
    <lineage>
        <taxon>Eukaryota</taxon>
        <taxon>Viridiplantae</taxon>
        <taxon>Streptophyta</taxon>
        <taxon>Embryophyta</taxon>
        <taxon>Tracheophyta</taxon>
        <taxon>Spermatophyta</taxon>
        <taxon>Magnoliopsida</taxon>
        <taxon>Liliopsida</taxon>
        <taxon>Poales</taxon>
        <taxon>Poaceae</taxon>
        <taxon>PACMAD clade</taxon>
        <taxon>Panicoideae</taxon>
        <taxon>Panicodae</taxon>
        <taxon>Paniceae</taxon>
        <taxon>Anthephorinae</taxon>
        <taxon>Digitaria</taxon>
    </lineage>
</organism>
<feature type="region of interest" description="Disordered" evidence="3">
    <location>
        <begin position="1288"/>
        <end position="1361"/>
    </location>
</feature>
<feature type="compositionally biased region" description="Polar residues" evidence="3">
    <location>
        <begin position="1223"/>
        <end position="1236"/>
    </location>
</feature>
<dbReference type="Proteomes" id="UP000636709">
    <property type="component" value="Unassembled WGS sequence"/>
</dbReference>
<feature type="region of interest" description="Disordered" evidence="3">
    <location>
        <begin position="1711"/>
        <end position="1733"/>
    </location>
</feature>
<feature type="domain" description="Histone-lysine N-methyltransferase NSD-like PHD zinc finger" evidence="6">
    <location>
        <begin position="858"/>
        <end position="923"/>
    </location>
</feature>
<comment type="caution">
    <text evidence="8">The sequence shown here is derived from an EMBL/GenBank/DDBJ whole genome shotgun (WGS) entry which is preliminary data.</text>
</comment>
<dbReference type="InterPro" id="IPR036465">
    <property type="entry name" value="vWFA_dom_sf"/>
</dbReference>
<feature type="region of interest" description="Disordered" evidence="3">
    <location>
        <begin position="48"/>
        <end position="76"/>
    </location>
</feature>
<dbReference type="InterPro" id="IPR056690">
    <property type="entry name" value="DUF7788"/>
</dbReference>
<feature type="compositionally biased region" description="Polar residues" evidence="3">
    <location>
        <begin position="1303"/>
        <end position="1317"/>
    </location>
</feature>
<feature type="region of interest" description="Disordered" evidence="3">
    <location>
        <begin position="1498"/>
        <end position="1546"/>
    </location>
</feature>
<feature type="compositionally biased region" description="Basic and acidic residues" evidence="3">
    <location>
        <begin position="1334"/>
        <end position="1350"/>
    </location>
</feature>
<dbReference type="EMBL" id="JACEFO010002056">
    <property type="protein sequence ID" value="KAF8687203.1"/>
    <property type="molecule type" value="Genomic_DNA"/>
</dbReference>
<feature type="domain" description="DUF2828" evidence="4">
    <location>
        <begin position="69"/>
        <end position="456"/>
    </location>
</feature>
<dbReference type="OrthoDB" id="21264at2759"/>
<evidence type="ECO:0000259" key="5">
    <source>
        <dbReference type="Pfam" id="PF12047"/>
    </source>
</evidence>
<keyword evidence="9" id="KW-1185">Reference proteome</keyword>
<dbReference type="Gene3D" id="3.40.50.410">
    <property type="entry name" value="von Willebrand factor, type A domain"/>
    <property type="match status" value="1"/>
</dbReference>